<organism evidence="1">
    <name type="scientific">marine sediment metagenome</name>
    <dbReference type="NCBI Taxonomy" id="412755"/>
    <lineage>
        <taxon>unclassified sequences</taxon>
        <taxon>metagenomes</taxon>
        <taxon>ecological metagenomes</taxon>
    </lineage>
</organism>
<proteinExistence type="predicted"/>
<dbReference type="Gene3D" id="2.40.50.140">
    <property type="entry name" value="Nucleic acid-binding proteins"/>
    <property type="match status" value="1"/>
</dbReference>
<comment type="caution">
    <text evidence="1">The sequence shown here is derived from an EMBL/GenBank/DDBJ whole genome shotgun (WGS) entry which is preliminary data.</text>
</comment>
<dbReference type="InterPro" id="IPR012340">
    <property type="entry name" value="NA-bd_OB-fold"/>
</dbReference>
<sequence>MSGSFTWDAIVRIGTIKPYEKALVLTVFHTLYSQKSLPRSPERPAWNTIVCFKDHLRTELVEHLTPGDLVHFQGYVRTGTFTDDADAKRRAVDLVIQRFDLLHKHIDGPTDLRADP</sequence>
<evidence type="ECO:0000313" key="1">
    <source>
        <dbReference type="EMBL" id="KKN75742.1"/>
    </source>
</evidence>
<gene>
    <name evidence="1" type="ORF">LCGC14_0377400</name>
</gene>
<dbReference type="SUPFAM" id="SSF50249">
    <property type="entry name" value="Nucleic acid-binding proteins"/>
    <property type="match status" value="1"/>
</dbReference>
<reference evidence="1" key="1">
    <citation type="journal article" date="2015" name="Nature">
        <title>Complex archaea that bridge the gap between prokaryotes and eukaryotes.</title>
        <authorList>
            <person name="Spang A."/>
            <person name="Saw J.H."/>
            <person name="Jorgensen S.L."/>
            <person name="Zaremba-Niedzwiedzka K."/>
            <person name="Martijn J."/>
            <person name="Lind A.E."/>
            <person name="van Eijk R."/>
            <person name="Schleper C."/>
            <person name="Guy L."/>
            <person name="Ettema T.J."/>
        </authorList>
    </citation>
    <scope>NUCLEOTIDE SEQUENCE</scope>
</reference>
<protein>
    <recommendedName>
        <fullName evidence="2">Single-stranded DNA-binding protein</fullName>
    </recommendedName>
</protein>
<accession>A0A0F9TLD1</accession>
<dbReference type="EMBL" id="LAZR01000304">
    <property type="protein sequence ID" value="KKN75742.1"/>
    <property type="molecule type" value="Genomic_DNA"/>
</dbReference>
<name>A0A0F9TLD1_9ZZZZ</name>
<evidence type="ECO:0008006" key="2">
    <source>
        <dbReference type="Google" id="ProtNLM"/>
    </source>
</evidence>
<dbReference type="AlphaFoldDB" id="A0A0F9TLD1"/>